<feature type="domain" description="Myb-like" evidence="6">
    <location>
        <begin position="36"/>
        <end position="88"/>
    </location>
</feature>
<dbReference type="PROSITE" id="PS51293">
    <property type="entry name" value="SANT"/>
    <property type="match status" value="1"/>
</dbReference>
<keyword evidence="10" id="KW-1185">Reference proteome</keyword>
<dbReference type="GO" id="GO:0006355">
    <property type="term" value="P:regulation of DNA-templated transcription"/>
    <property type="evidence" value="ECO:0007669"/>
    <property type="project" value="UniProtKB-ARBA"/>
</dbReference>
<dbReference type="EMBL" id="JACXVP010000005">
    <property type="protein sequence ID" value="KAG5604730.1"/>
    <property type="molecule type" value="Genomic_DNA"/>
</dbReference>
<evidence type="ECO:0000259" key="7">
    <source>
        <dbReference type="PROSITE" id="PS51293"/>
    </source>
</evidence>
<dbReference type="InterPro" id="IPR017884">
    <property type="entry name" value="SANT_dom"/>
</dbReference>
<dbReference type="GO" id="GO:0009723">
    <property type="term" value="P:response to ethylene"/>
    <property type="evidence" value="ECO:0007669"/>
    <property type="project" value="TreeGrafter"/>
</dbReference>
<dbReference type="PROSITE" id="PS51294">
    <property type="entry name" value="HTH_MYB"/>
    <property type="match status" value="1"/>
</dbReference>
<evidence type="ECO:0000259" key="6">
    <source>
        <dbReference type="PROSITE" id="PS50090"/>
    </source>
</evidence>
<comment type="caution">
    <text evidence="9">The sequence shown here is derived from an EMBL/GenBank/DDBJ whole genome shotgun (WGS) entry which is preliminary data.</text>
</comment>
<proteinExistence type="predicted"/>
<dbReference type="InterPro" id="IPR006447">
    <property type="entry name" value="Myb_dom_plants"/>
</dbReference>
<comment type="subcellular location">
    <subcellularLocation>
        <location evidence="1">Nucleus</location>
    </subcellularLocation>
</comment>
<protein>
    <submittedName>
        <fullName evidence="9">Uncharacterized protein</fullName>
    </submittedName>
</protein>
<gene>
    <name evidence="9" type="ORF">H5410_026222</name>
</gene>
<dbReference type="InterPro" id="IPR017930">
    <property type="entry name" value="Myb_dom"/>
</dbReference>
<evidence type="ECO:0000313" key="10">
    <source>
        <dbReference type="Proteomes" id="UP000824120"/>
    </source>
</evidence>
<organism evidence="9 10">
    <name type="scientific">Solanum commersonii</name>
    <name type="common">Commerson's wild potato</name>
    <name type="synonym">Commerson's nightshade</name>
    <dbReference type="NCBI Taxonomy" id="4109"/>
    <lineage>
        <taxon>Eukaryota</taxon>
        <taxon>Viridiplantae</taxon>
        <taxon>Streptophyta</taxon>
        <taxon>Embryophyta</taxon>
        <taxon>Tracheophyta</taxon>
        <taxon>Spermatophyta</taxon>
        <taxon>Magnoliopsida</taxon>
        <taxon>eudicotyledons</taxon>
        <taxon>Gunneridae</taxon>
        <taxon>Pentapetalae</taxon>
        <taxon>asterids</taxon>
        <taxon>lamiids</taxon>
        <taxon>Solanales</taxon>
        <taxon>Solanaceae</taxon>
        <taxon>Solanoideae</taxon>
        <taxon>Solaneae</taxon>
        <taxon>Solanum</taxon>
    </lineage>
</organism>
<keyword evidence="5" id="KW-0539">Nucleus</keyword>
<dbReference type="SMART" id="SM00717">
    <property type="entry name" value="SANT"/>
    <property type="match status" value="1"/>
</dbReference>
<reference evidence="9 10" key="1">
    <citation type="submission" date="2020-09" db="EMBL/GenBank/DDBJ databases">
        <title>De no assembly of potato wild relative species, Solanum commersonii.</title>
        <authorList>
            <person name="Cho K."/>
        </authorList>
    </citation>
    <scope>NUCLEOTIDE SEQUENCE [LARGE SCALE GENOMIC DNA]</scope>
    <source>
        <strain evidence="9">LZ3.2</strain>
        <tissue evidence="9">Leaf</tissue>
    </source>
</reference>
<feature type="domain" description="HTH myb-type" evidence="8">
    <location>
        <begin position="36"/>
        <end position="92"/>
    </location>
</feature>
<dbReference type="Proteomes" id="UP000824120">
    <property type="component" value="Chromosome 5"/>
</dbReference>
<dbReference type="NCBIfam" id="TIGR01557">
    <property type="entry name" value="myb_SHAQKYF"/>
    <property type="match status" value="1"/>
</dbReference>
<dbReference type="PROSITE" id="PS50090">
    <property type="entry name" value="MYB_LIKE"/>
    <property type="match status" value="1"/>
</dbReference>
<keyword evidence="4" id="KW-0804">Transcription</keyword>
<dbReference type="Gene3D" id="1.10.10.60">
    <property type="entry name" value="Homeodomain-like"/>
    <property type="match status" value="1"/>
</dbReference>
<evidence type="ECO:0000256" key="4">
    <source>
        <dbReference type="ARBA" id="ARBA00023163"/>
    </source>
</evidence>
<dbReference type="SUPFAM" id="SSF46689">
    <property type="entry name" value="Homeodomain-like"/>
    <property type="match status" value="1"/>
</dbReference>
<dbReference type="InterPro" id="IPR009057">
    <property type="entry name" value="Homeodomain-like_sf"/>
</dbReference>
<evidence type="ECO:0000256" key="5">
    <source>
        <dbReference type="ARBA" id="ARBA00023242"/>
    </source>
</evidence>
<feature type="domain" description="SANT" evidence="7">
    <location>
        <begin position="42"/>
        <end position="92"/>
    </location>
</feature>
<dbReference type="InterPro" id="IPR052245">
    <property type="entry name" value="Plant_Stress_Dev_TF"/>
</dbReference>
<name>A0A9J5YWF0_SOLCO</name>
<evidence type="ECO:0000313" key="9">
    <source>
        <dbReference type="EMBL" id="KAG5604730.1"/>
    </source>
</evidence>
<evidence type="ECO:0000256" key="1">
    <source>
        <dbReference type="ARBA" id="ARBA00004123"/>
    </source>
</evidence>
<dbReference type="InterPro" id="IPR001005">
    <property type="entry name" value="SANT/Myb"/>
</dbReference>
<dbReference type="Pfam" id="PF00249">
    <property type="entry name" value="Myb_DNA-binding"/>
    <property type="match status" value="1"/>
</dbReference>
<dbReference type="PANTHER" id="PTHR44191">
    <property type="entry name" value="TRANSCRIPTION FACTOR KUA1"/>
    <property type="match status" value="1"/>
</dbReference>
<evidence type="ECO:0000259" key="8">
    <source>
        <dbReference type="PROSITE" id="PS51294"/>
    </source>
</evidence>
<accession>A0A9J5YWF0</accession>
<dbReference type="CDD" id="cd00167">
    <property type="entry name" value="SANT"/>
    <property type="match status" value="1"/>
</dbReference>
<dbReference type="FunFam" id="1.10.10.60:FF:000009">
    <property type="entry name" value="transcription factor MYB1R1"/>
    <property type="match status" value="1"/>
</dbReference>
<evidence type="ECO:0000256" key="2">
    <source>
        <dbReference type="ARBA" id="ARBA00023015"/>
    </source>
</evidence>
<dbReference type="AlphaFoldDB" id="A0A9J5YWF0"/>
<keyword evidence="2" id="KW-0805">Transcription regulation</keyword>
<dbReference type="GO" id="GO:0005634">
    <property type="term" value="C:nucleus"/>
    <property type="evidence" value="ECO:0007669"/>
    <property type="project" value="UniProtKB-SubCell"/>
</dbReference>
<dbReference type="OrthoDB" id="118550at2759"/>
<dbReference type="GO" id="GO:0000976">
    <property type="term" value="F:transcription cis-regulatory region binding"/>
    <property type="evidence" value="ECO:0007669"/>
    <property type="project" value="UniProtKB-ARBA"/>
</dbReference>
<keyword evidence="3" id="KW-0238">DNA-binding</keyword>
<evidence type="ECO:0000256" key="3">
    <source>
        <dbReference type="ARBA" id="ARBA00023125"/>
    </source>
</evidence>
<dbReference type="GO" id="GO:0009739">
    <property type="term" value="P:response to gibberellin"/>
    <property type="evidence" value="ECO:0007669"/>
    <property type="project" value="TreeGrafter"/>
</dbReference>
<dbReference type="PANTHER" id="PTHR44191:SF45">
    <property type="entry name" value="TRANSCRIPTION FACTOR MYB1R1-LIKE"/>
    <property type="match status" value="1"/>
</dbReference>
<sequence>MTRETIKLFGFEISVNNVSSYGEESTSDKGGMSCTSRSCKGKRWSEDEQRAFLTGLDKLGKGNWTRIAKEFVPSRTPTQVASHAQKYFDRQKENRALKRNKFSVFDVNLDQESSNTCPELVLKRALKDNKKKGKQVLNEESPISPMPISYRLPPNASFNGSYAYCYVPINNYQFNFVSSSTNATPVVHRASSQSSSASLDNIDLTL</sequence>
<dbReference type="GO" id="GO:0010597">
    <property type="term" value="P:green leaf volatile biosynthetic process"/>
    <property type="evidence" value="ECO:0007669"/>
    <property type="project" value="UniProtKB-ARBA"/>
</dbReference>